<proteinExistence type="predicted"/>
<evidence type="ECO:0008006" key="4">
    <source>
        <dbReference type="Google" id="ProtNLM"/>
    </source>
</evidence>
<dbReference type="RefSeq" id="WP_034435448.1">
    <property type="nucleotide sequence ID" value="NZ_CBTK010000275.1"/>
</dbReference>
<gene>
    <name evidence="2" type="ORF">BN874_590005</name>
</gene>
<keyword evidence="3" id="KW-1185">Reference proteome</keyword>
<comment type="caution">
    <text evidence="2">The sequence shown here is derived from an EMBL/GenBank/DDBJ whole genome shotgun (WGS) entry which is preliminary data.</text>
</comment>
<name>A0A7U7GE97_9GAMM</name>
<sequence>MIDSASRAVARQHTAQLLKMLRGYGPAPESAELERTADPPATVEPVPAAVAEVAPAYVRLLDALPQRTLPPMPDSTLPRLLPPPCGRPLRPPVGEGIEGRTMPLSIPAIGQRLRQSSGVLGRLVAKAKEMNRLSHIFRAYLPPHLHDHVVLIQLDQEAWEVRTDSASWATRLRYALPNIGPLLSEHLGVTLPKPRIHVVPATAPPSPPQRSRLTLTQRNAELLEATARNLSDVRLGAALRRLAANARPASGAAEEETSRLAPKPSPVR</sequence>
<accession>A0A7U7GE97</accession>
<protein>
    <recommendedName>
        <fullName evidence="4">DUF721 domain-containing protein</fullName>
    </recommendedName>
</protein>
<dbReference type="InterPro" id="IPR007922">
    <property type="entry name" value="DciA-like"/>
</dbReference>
<evidence type="ECO:0000313" key="2">
    <source>
        <dbReference type="EMBL" id="CDH46737.1"/>
    </source>
</evidence>
<dbReference type="OrthoDB" id="7061986at2"/>
<dbReference type="Proteomes" id="UP000019184">
    <property type="component" value="Unassembled WGS sequence"/>
</dbReference>
<evidence type="ECO:0000256" key="1">
    <source>
        <dbReference type="SAM" id="MobiDB-lite"/>
    </source>
</evidence>
<dbReference type="EMBL" id="CBTK010000275">
    <property type="protein sequence ID" value="CDH46737.1"/>
    <property type="molecule type" value="Genomic_DNA"/>
</dbReference>
<dbReference type="Pfam" id="PF05258">
    <property type="entry name" value="DciA"/>
    <property type="match status" value="1"/>
</dbReference>
<organism evidence="2 3">
    <name type="scientific">Candidatus Contendobacter odensis Run_B_J11</name>
    <dbReference type="NCBI Taxonomy" id="1400861"/>
    <lineage>
        <taxon>Bacteria</taxon>
        <taxon>Pseudomonadati</taxon>
        <taxon>Pseudomonadota</taxon>
        <taxon>Gammaproteobacteria</taxon>
        <taxon>Candidatus Competibacteraceae</taxon>
        <taxon>Candidatus Contendibacter</taxon>
    </lineage>
</organism>
<dbReference type="AlphaFoldDB" id="A0A7U7GE97"/>
<evidence type="ECO:0000313" key="3">
    <source>
        <dbReference type="Proteomes" id="UP000019184"/>
    </source>
</evidence>
<reference evidence="2 3" key="1">
    <citation type="journal article" date="2014" name="ISME J.">
        <title>Candidatus Competibacter-lineage genomes retrieved from metagenomes reveal functional metabolic diversity.</title>
        <authorList>
            <person name="McIlroy S.J."/>
            <person name="Albertsen M."/>
            <person name="Andresen E.K."/>
            <person name="Saunders A.M."/>
            <person name="Kristiansen R."/>
            <person name="Stokholm-Bjerregaard M."/>
            <person name="Nielsen K.L."/>
            <person name="Nielsen P.H."/>
        </authorList>
    </citation>
    <scope>NUCLEOTIDE SEQUENCE [LARGE SCALE GENOMIC DNA]</scope>
    <source>
        <strain evidence="2 3">Run_B_J11</strain>
    </source>
</reference>
<feature type="region of interest" description="Disordered" evidence="1">
    <location>
        <begin position="244"/>
        <end position="268"/>
    </location>
</feature>